<dbReference type="Gene3D" id="2.60.40.1800">
    <property type="match status" value="4"/>
</dbReference>
<organism evidence="3 4">
    <name type="scientific">Arsenicibacter rosenii</name>
    <dbReference type="NCBI Taxonomy" id="1750698"/>
    <lineage>
        <taxon>Bacteria</taxon>
        <taxon>Pseudomonadati</taxon>
        <taxon>Bacteroidota</taxon>
        <taxon>Cytophagia</taxon>
        <taxon>Cytophagales</taxon>
        <taxon>Spirosomataceae</taxon>
        <taxon>Arsenicibacter</taxon>
    </lineage>
</organism>
<feature type="compositionally biased region" description="Polar residues" evidence="1">
    <location>
        <begin position="284"/>
        <end position="294"/>
    </location>
</feature>
<feature type="domain" description="Bacterial Ig-like" evidence="2">
    <location>
        <begin position="410"/>
        <end position="483"/>
    </location>
</feature>
<dbReference type="EMBL" id="MORL01000007">
    <property type="protein sequence ID" value="OIN58255.1"/>
    <property type="molecule type" value="Genomic_DNA"/>
</dbReference>
<evidence type="ECO:0000256" key="1">
    <source>
        <dbReference type="SAM" id="MobiDB-lite"/>
    </source>
</evidence>
<dbReference type="AlphaFoldDB" id="A0A1S2VJ40"/>
<feature type="compositionally biased region" description="Low complexity" evidence="1">
    <location>
        <begin position="295"/>
        <end position="312"/>
    </location>
</feature>
<reference evidence="3 4" key="1">
    <citation type="submission" date="2016-10" db="EMBL/GenBank/DDBJ databases">
        <title>Arsenicibacter rosenii gen. nov., sp. nov., an efficient arsenic-methylating bacterium isolated from an arsenic-contaminated paddy soil.</title>
        <authorList>
            <person name="Huang K."/>
        </authorList>
    </citation>
    <scope>NUCLEOTIDE SEQUENCE [LARGE SCALE GENOMIC DNA]</scope>
    <source>
        <strain evidence="3 4">SM-1</strain>
    </source>
</reference>
<dbReference type="InterPro" id="IPR013783">
    <property type="entry name" value="Ig-like_fold"/>
</dbReference>
<feature type="region of interest" description="Disordered" evidence="1">
    <location>
        <begin position="364"/>
        <end position="383"/>
    </location>
</feature>
<keyword evidence="4" id="KW-1185">Reference proteome</keyword>
<evidence type="ECO:0000259" key="2">
    <source>
        <dbReference type="Pfam" id="PF19077"/>
    </source>
</evidence>
<feature type="compositionally biased region" description="Polar residues" evidence="1">
    <location>
        <begin position="314"/>
        <end position="327"/>
    </location>
</feature>
<name>A0A1S2VJ40_9BACT</name>
<feature type="region of interest" description="Disordered" evidence="1">
    <location>
        <begin position="279"/>
        <end position="327"/>
    </location>
</feature>
<dbReference type="Gene3D" id="2.60.40.10">
    <property type="entry name" value="Immunoglobulins"/>
    <property type="match status" value="1"/>
</dbReference>
<feature type="domain" description="Bacterial Ig-like" evidence="2">
    <location>
        <begin position="223"/>
        <end position="300"/>
    </location>
</feature>
<feature type="compositionally biased region" description="Low complexity" evidence="1">
    <location>
        <begin position="112"/>
        <end position="142"/>
    </location>
</feature>
<evidence type="ECO:0000313" key="4">
    <source>
        <dbReference type="Proteomes" id="UP000181790"/>
    </source>
</evidence>
<proteinExistence type="predicted"/>
<feature type="region of interest" description="Disordered" evidence="1">
    <location>
        <begin position="95"/>
        <end position="143"/>
    </location>
</feature>
<feature type="compositionally biased region" description="Polar residues" evidence="1">
    <location>
        <begin position="98"/>
        <end position="111"/>
    </location>
</feature>
<dbReference type="NCBIfam" id="NF033510">
    <property type="entry name" value="Ca_tandemer"/>
    <property type="match status" value="3"/>
</dbReference>
<sequence>MLNFYNLTLHMKTHYLHREGRVKHWWHVMLTLLFLTIGHSGISFGLDAKSGQSGTIVSMPEYGITGLTTSAVVDETSSWQYTVRLTRALEYKRRRTNAAMQRSAAQATVSGNTPPDTTPPDTTLTSNPPNPTNSSSATFTFTGSDNVTAPGNLTYEVQLDGTGFSSGASPKTYTGLADGPHTFQVRAVDEAGNPDPTPASYTWNIDTTPPPAPVVIAPANGSKTNNNKPTVRGTAEANISVTILIDGTSVGTVTANAGGKWMFTLSNALADGSHTAKARATDDAGNTSVDSNTNTFTVDTTAPPAPVVSAPANGSRTNNNKPTVSGTAEAGSTVTVTIDNTDIGTTTADASGNWTFTISSALSDGSHTAKARATDDVGNTGPDSNTNTFTVDTTAPPAPVLSAPANGAVLSSARPTVSGTAEAGSTVTVTIDNTDIGTTTANASGNWSYTINSALSEGAHTVKARATDDVGNTGIISSTNSFTIAAVPVVSGFASAGASVCEGTPLTLTATVSNVTGSYAYTLTNGSSPLSGTSAATTFSQALNGVSPGNYTYTLTVSSNGLSTTATTSVSVGSQPAVSSVSAGGVLGNGTCSVALSGIGVGSSFVVTGPNGFVYSTVYRQAGAHTVTIPAVTTPGTYTMTASSGNCSAAVQTVVTGTACR</sequence>
<comment type="caution">
    <text evidence="3">The sequence shown here is derived from an EMBL/GenBank/DDBJ whole genome shotgun (WGS) entry which is preliminary data.</text>
</comment>
<dbReference type="InterPro" id="IPR044016">
    <property type="entry name" value="Big_13"/>
</dbReference>
<dbReference type="PANTHER" id="PTHR34677:SF3">
    <property type="entry name" value="BACTERIAL IG-LIKE DOMAIN-CONTAINING PROTEIN"/>
    <property type="match status" value="1"/>
</dbReference>
<gene>
    <name evidence="3" type="ORF">BLX24_14720</name>
</gene>
<dbReference type="Proteomes" id="UP000181790">
    <property type="component" value="Unassembled WGS sequence"/>
</dbReference>
<feature type="domain" description="Bacterial Ig-like" evidence="2">
    <location>
        <begin position="316"/>
        <end position="393"/>
    </location>
</feature>
<protein>
    <recommendedName>
        <fullName evidence="2">Bacterial Ig-like domain-containing protein</fullName>
    </recommendedName>
</protein>
<accession>A0A1S2VJ40</accession>
<dbReference type="Pfam" id="PF19077">
    <property type="entry name" value="Big_13"/>
    <property type="match status" value="3"/>
</dbReference>
<dbReference type="PANTHER" id="PTHR34677">
    <property type="match status" value="1"/>
</dbReference>
<evidence type="ECO:0000313" key="3">
    <source>
        <dbReference type="EMBL" id="OIN58255.1"/>
    </source>
</evidence>